<dbReference type="Proteomes" id="UP000036951">
    <property type="component" value="Unassembled WGS sequence"/>
</dbReference>
<keyword evidence="3" id="KW-0378">Hydrolase</keyword>
<evidence type="ECO:0000313" key="7">
    <source>
        <dbReference type="Proteomes" id="UP000036951"/>
    </source>
</evidence>
<reference evidence="6 7" key="1">
    <citation type="submission" date="2015-06" db="EMBL/GenBank/DDBJ databases">
        <title>Prevotella sp. 109, sp. nov., a novel member of the family Prevotellaceae isolated from human faeces.</title>
        <authorList>
            <person name="Shkoporov A.N."/>
            <person name="Chaplin A.V."/>
            <person name="Kafarskaia L.I."/>
            <person name="Efimov B.A."/>
        </authorList>
    </citation>
    <scope>NUCLEOTIDE SEQUENCE [LARGE SCALE GENOMIC DNA]</scope>
    <source>
        <strain evidence="6 7">109</strain>
    </source>
</reference>
<dbReference type="EMBL" id="LFQU01000009">
    <property type="protein sequence ID" value="KOO68800.1"/>
    <property type="molecule type" value="Genomic_DNA"/>
</dbReference>
<dbReference type="InterPro" id="IPR000070">
    <property type="entry name" value="Pectinesterase_cat"/>
</dbReference>
<evidence type="ECO:0000256" key="1">
    <source>
        <dbReference type="ARBA" id="ARBA00004196"/>
    </source>
</evidence>
<dbReference type="Pfam" id="PF01095">
    <property type="entry name" value="Pectinesterase"/>
    <property type="match status" value="1"/>
</dbReference>
<dbReference type="InterPro" id="IPR011050">
    <property type="entry name" value="Pectin_lyase_fold/virulence"/>
</dbReference>
<dbReference type="PANTHER" id="PTHR31321:SF57">
    <property type="entry name" value="PECTINESTERASE 53-RELATED"/>
    <property type="match status" value="1"/>
</dbReference>
<proteinExistence type="inferred from homology"/>
<sequence length="924" mass="101283">MATGGSYLYSVQVKFISNIQEKELYSTNFSEWGDYETAAKEEETVVKWNTKYSHEEISFSIFNTQIGASNFNVGKFPDWTGGMLMAAKSDNPYIITSKLASVTKVHFIHGATGGNRGWKLWAKGDGDADWVILSESVANPAAGCEVTCDVNRTNCQLKFTNITTNQNAYLLQLDIYGNVDMSLTPSLGTFSYNNETYHAADIFEETSAGVLTTTIEVPNATPLPSLENPVTDITCDNGEVDGDVTYETVGETSVVTIKVKANEDVMTYKITFVHKPYFTLTYYNIDGSVLENSQKVEKDASIATLRDDEGVTVAEGKKFRGWFAEADGGRKFTIDDVVTSDLNLYAGVTEIETESTSARYTFNLTDEYFYDEDHEAFNAEKAQFHDTAHGWTLESNGKIDLLVGGHAYIIATLCRYSKQDATLTLYDAEGNEVATAPGYDSTDGKSVMLEYKGQAGTVTLKSSNEIYLHKLVIANVEDSPIEMNEQGYYVVKPNDGGNFLTTLEIANAASSSDKRTYVFVPDGTYDLGNAVLTPISGNNISVIGQSMDNTIIVNEAEQEGIGVSATFLITGENTYLQDLTLKNAYDYYKPGFAGRAVVIQDKGKHTVCKNVRMLSYQDTYYSNSNSNFYFENSDIHGTVDFICGEGDVFFNNCTLTVEPRNADGSGECTLTAPSTNSSEGNKFGYVFSGCTIDSKAEKFNYGRAWNNTPRCAYINTTLLQPERLNENRWTLGGMNVPADKFVEYNTMDQSGKVISPASLVCTFTKDSKSNTYETILTAEQAEEYSLETISKSWNWYPATYTAQKSMDVLKADGNKLTWNAVDGALAYAVFRNGEFVGMTTSASYDITEGNASEYSVRAANECGGFGPGSTTTTGISDSVVAGGDVVRTSYYNVQGARVGSSYKGIVIKVETLKDGKQIATKIIR</sequence>
<dbReference type="InterPro" id="IPR012334">
    <property type="entry name" value="Pectin_lyas_fold"/>
</dbReference>
<name>A0A8E1QXZ5_9BACT</name>
<comment type="subcellular location">
    <subcellularLocation>
        <location evidence="1">Cell envelope</location>
    </subcellularLocation>
</comment>
<evidence type="ECO:0000256" key="2">
    <source>
        <dbReference type="ARBA" id="ARBA00008891"/>
    </source>
</evidence>
<evidence type="ECO:0000256" key="4">
    <source>
        <dbReference type="ARBA" id="ARBA00023085"/>
    </source>
</evidence>
<accession>A0A8E1QXZ5</accession>
<dbReference type="InterPro" id="IPR042229">
    <property type="entry name" value="Listeria/Bacterioides_rpt_sf"/>
</dbReference>
<evidence type="ECO:0000259" key="5">
    <source>
        <dbReference type="Pfam" id="PF01095"/>
    </source>
</evidence>
<protein>
    <recommendedName>
        <fullName evidence="5">Pectinesterase catalytic domain-containing protein</fullName>
    </recommendedName>
</protein>
<organism evidence="6 7">
    <name type="scientific">Xylanibacter rarus</name>
    <dbReference type="NCBI Taxonomy" id="1676614"/>
    <lineage>
        <taxon>Bacteria</taxon>
        <taxon>Pseudomonadati</taxon>
        <taxon>Bacteroidota</taxon>
        <taxon>Bacteroidia</taxon>
        <taxon>Bacteroidales</taxon>
        <taxon>Prevotellaceae</taxon>
        <taxon>Xylanibacter</taxon>
    </lineage>
</organism>
<comment type="caution">
    <text evidence="6">The sequence shown here is derived from an EMBL/GenBank/DDBJ whole genome shotgun (WGS) entry which is preliminary data.</text>
</comment>
<dbReference type="Pfam" id="PF09479">
    <property type="entry name" value="Flg_new"/>
    <property type="match status" value="1"/>
</dbReference>
<gene>
    <name evidence="6" type="ORF">ACU52_06250</name>
</gene>
<keyword evidence="7" id="KW-1185">Reference proteome</keyword>
<dbReference type="AlphaFoldDB" id="A0A8E1QXZ5"/>
<dbReference type="Gene3D" id="2.60.40.4270">
    <property type="entry name" value="Listeria-Bacteroides repeat domain"/>
    <property type="match status" value="1"/>
</dbReference>
<dbReference type="Gene3D" id="2.160.20.10">
    <property type="entry name" value="Single-stranded right-handed beta-helix, Pectin lyase-like"/>
    <property type="match status" value="1"/>
</dbReference>
<dbReference type="GO" id="GO:0042545">
    <property type="term" value="P:cell wall modification"/>
    <property type="evidence" value="ECO:0007669"/>
    <property type="project" value="InterPro"/>
</dbReference>
<dbReference type="SUPFAM" id="SSF51126">
    <property type="entry name" value="Pectin lyase-like"/>
    <property type="match status" value="1"/>
</dbReference>
<dbReference type="PANTHER" id="PTHR31321">
    <property type="entry name" value="ACYL-COA THIOESTER HYDROLASE YBHC-RELATED"/>
    <property type="match status" value="1"/>
</dbReference>
<keyword evidence="4" id="KW-0063">Aspartyl esterase</keyword>
<dbReference type="GO" id="GO:0009279">
    <property type="term" value="C:cell outer membrane"/>
    <property type="evidence" value="ECO:0007669"/>
    <property type="project" value="TreeGrafter"/>
</dbReference>
<dbReference type="GO" id="GO:0030599">
    <property type="term" value="F:pectinesterase activity"/>
    <property type="evidence" value="ECO:0007669"/>
    <property type="project" value="InterPro"/>
</dbReference>
<comment type="similarity">
    <text evidence="2">Belongs to the pectinesterase family.</text>
</comment>
<feature type="domain" description="Pectinesterase catalytic" evidence="5">
    <location>
        <begin position="491"/>
        <end position="719"/>
    </location>
</feature>
<evidence type="ECO:0000256" key="3">
    <source>
        <dbReference type="ARBA" id="ARBA00022801"/>
    </source>
</evidence>
<evidence type="ECO:0000313" key="6">
    <source>
        <dbReference type="EMBL" id="KOO68800.1"/>
    </source>
</evidence>
<dbReference type="InterPro" id="IPR013378">
    <property type="entry name" value="InlB-like_B-rpt"/>
</dbReference>